<reference evidence="2 3" key="1">
    <citation type="submission" date="2016-02" db="EMBL/GenBank/DDBJ databases">
        <title>Genome analysis of coral dinoflagellate symbionts highlights evolutionary adaptations to a symbiotic lifestyle.</title>
        <authorList>
            <person name="Aranda M."/>
            <person name="Li Y."/>
            <person name="Liew Y.J."/>
            <person name="Baumgarten S."/>
            <person name="Simakov O."/>
            <person name="Wilson M."/>
            <person name="Piel J."/>
            <person name="Ashoor H."/>
            <person name="Bougouffa S."/>
            <person name="Bajic V.B."/>
            <person name="Ryu T."/>
            <person name="Ravasi T."/>
            <person name="Bayer T."/>
            <person name="Micklem G."/>
            <person name="Kim H."/>
            <person name="Bhak J."/>
            <person name="Lajeunesse T.C."/>
            <person name="Voolstra C.R."/>
        </authorList>
    </citation>
    <scope>NUCLEOTIDE SEQUENCE [LARGE SCALE GENOMIC DNA]</scope>
    <source>
        <strain evidence="2 3">CCMP2467</strain>
    </source>
</reference>
<dbReference type="EMBL" id="LSRX01003205">
    <property type="protein sequence ID" value="OLP74787.1"/>
    <property type="molecule type" value="Genomic_DNA"/>
</dbReference>
<comment type="caution">
    <text evidence="2">The sequence shown here is derived from an EMBL/GenBank/DDBJ whole genome shotgun (WGS) entry which is preliminary data.</text>
</comment>
<accession>A0A1Q9BVS1</accession>
<evidence type="ECO:0000256" key="1">
    <source>
        <dbReference type="SAM" id="MobiDB-lite"/>
    </source>
</evidence>
<name>A0A1Q9BVS1_SYMMI</name>
<dbReference type="Proteomes" id="UP000186817">
    <property type="component" value="Unassembled WGS sequence"/>
</dbReference>
<keyword evidence="3" id="KW-1185">Reference proteome</keyword>
<protein>
    <submittedName>
        <fullName evidence="2">Uncharacterized protein</fullName>
    </submittedName>
</protein>
<proteinExistence type="predicted"/>
<sequence length="130" mass="13709">MSSLRLGGNQRVAGVATLGVVARTNQAYRISNTKTPNGHGHCGYLGGSPLRSLAVAMNLKSSTFTVLVHSNGGAKRPYQDPLPKDSPMPAILLDAPLPHLLSPNSSSYGSPAAETSGERRAMKNLRKWSA</sequence>
<evidence type="ECO:0000313" key="3">
    <source>
        <dbReference type="Proteomes" id="UP000186817"/>
    </source>
</evidence>
<organism evidence="2 3">
    <name type="scientific">Symbiodinium microadriaticum</name>
    <name type="common">Dinoflagellate</name>
    <name type="synonym">Zooxanthella microadriatica</name>
    <dbReference type="NCBI Taxonomy" id="2951"/>
    <lineage>
        <taxon>Eukaryota</taxon>
        <taxon>Sar</taxon>
        <taxon>Alveolata</taxon>
        <taxon>Dinophyceae</taxon>
        <taxon>Suessiales</taxon>
        <taxon>Symbiodiniaceae</taxon>
        <taxon>Symbiodinium</taxon>
    </lineage>
</organism>
<dbReference type="AlphaFoldDB" id="A0A1Q9BVS1"/>
<evidence type="ECO:0000313" key="2">
    <source>
        <dbReference type="EMBL" id="OLP74787.1"/>
    </source>
</evidence>
<feature type="region of interest" description="Disordered" evidence="1">
    <location>
        <begin position="102"/>
        <end position="130"/>
    </location>
</feature>
<gene>
    <name evidence="2" type="ORF">AK812_SmicGene45573</name>
</gene>